<protein>
    <submittedName>
        <fullName evidence="1">Uncharacterized protein</fullName>
    </submittedName>
</protein>
<evidence type="ECO:0000313" key="2">
    <source>
        <dbReference type="Proteomes" id="UP001526143"/>
    </source>
</evidence>
<reference evidence="1 2" key="1">
    <citation type="submission" date="2022-10" db="EMBL/GenBank/DDBJ databases">
        <title>Identification of biosynthetic pathway for the production of the potent trypsin inhibitor radiosumin.</title>
        <authorList>
            <person name="Fewer D.P."/>
            <person name="Delbaje E."/>
            <person name="Ouyang X."/>
            <person name="Agostino P.D."/>
            <person name="Wahlsten M."/>
            <person name="Jokela J."/>
            <person name="Permi P."/>
            <person name="Haapaniemi E."/>
            <person name="Koistinen H."/>
        </authorList>
    </citation>
    <scope>NUCLEOTIDE SEQUENCE [LARGE SCALE GENOMIC DNA]</scope>
    <source>
        <strain evidence="1 2">NIES-515</strain>
    </source>
</reference>
<dbReference type="Proteomes" id="UP001526143">
    <property type="component" value="Unassembled WGS sequence"/>
</dbReference>
<accession>A0ABT3ASH5</accession>
<organism evidence="1 2">
    <name type="scientific">Plectonema radiosum NIES-515</name>
    <dbReference type="NCBI Taxonomy" id="2986073"/>
    <lineage>
        <taxon>Bacteria</taxon>
        <taxon>Bacillati</taxon>
        <taxon>Cyanobacteriota</taxon>
        <taxon>Cyanophyceae</taxon>
        <taxon>Oscillatoriophycideae</taxon>
        <taxon>Oscillatoriales</taxon>
        <taxon>Microcoleaceae</taxon>
        <taxon>Plectonema</taxon>
    </lineage>
</organism>
<keyword evidence="2" id="KW-1185">Reference proteome</keyword>
<name>A0ABT3ASH5_9CYAN</name>
<evidence type="ECO:0000313" key="1">
    <source>
        <dbReference type="EMBL" id="MCV3212078.1"/>
    </source>
</evidence>
<comment type="caution">
    <text evidence="1">The sequence shown here is derived from an EMBL/GenBank/DDBJ whole genome shotgun (WGS) entry which is preliminary data.</text>
</comment>
<dbReference type="RefSeq" id="WP_263743596.1">
    <property type="nucleotide sequence ID" value="NZ_JAOWRF010000006.1"/>
</dbReference>
<proteinExistence type="predicted"/>
<gene>
    <name evidence="1" type="ORF">OGM63_00815</name>
</gene>
<sequence>MSVSRPKSSAIARLLELWQDDRTHPAKLLYLKISLWRSRSLLVCFLRSVGFAQSLCVFAVKRDLRL</sequence>
<dbReference type="EMBL" id="JAOWRF010000006">
    <property type="protein sequence ID" value="MCV3212078.1"/>
    <property type="molecule type" value="Genomic_DNA"/>
</dbReference>